<feature type="transmembrane region" description="Helical" evidence="1">
    <location>
        <begin position="6"/>
        <end position="31"/>
    </location>
</feature>
<keyword evidence="1" id="KW-0812">Transmembrane</keyword>
<feature type="non-terminal residue" evidence="2">
    <location>
        <position position="47"/>
    </location>
</feature>
<dbReference type="PaxDb" id="73239-Q7R8S7"/>
<proteinExistence type="predicted"/>
<keyword evidence="3" id="KW-1185">Reference proteome</keyword>
<keyword evidence="1" id="KW-1133">Transmembrane helix</keyword>
<evidence type="ECO:0000313" key="3">
    <source>
        <dbReference type="Proteomes" id="UP000008553"/>
    </source>
</evidence>
<keyword evidence="1" id="KW-0472">Membrane</keyword>
<dbReference type="AlphaFoldDB" id="Q7R8S7"/>
<gene>
    <name evidence="2" type="ORF">PY07143</name>
</gene>
<dbReference type="EMBL" id="AABL01002547">
    <property type="protein sequence ID" value="EAA19509.1"/>
    <property type="molecule type" value="Genomic_DNA"/>
</dbReference>
<name>Q7R8S7_PLAYO</name>
<comment type="caution">
    <text evidence="2">The sequence shown here is derived from an EMBL/GenBank/DDBJ whole genome shotgun (WGS) entry which is preliminary data.</text>
</comment>
<sequence>MPINIYFYFIIFFENNTLRIILYCQLFWLIFSLSLNKHKNACINIDC</sequence>
<dbReference type="InParanoid" id="Q7R8S7"/>
<organism evidence="2 3">
    <name type="scientific">Plasmodium yoelii yoelii</name>
    <dbReference type="NCBI Taxonomy" id="73239"/>
    <lineage>
        <taxon>Eukaryota</taxon>
        <taxon>Sar</taxon>
        <taxon>Alveolata</taxon>
        <taxon>Apicomplexa</taxon>
        <taxon>Aconoidasida</taxon>
        <taxon>Haemosporida</taxon>
        <taxon>Plasmodiidae</taxon>
        <taxon>Plasmodium</taxon>
        <taxon>Plasmodium (Vinckeia)</taxon>
    </lineage>
</organism>
<reference evidence="2 3" key="1">
    <citation type="journal article" date="2002" name="Nature">
        <title>Genome sequence and comparative analysis of the model rodent malaria parasite Plasmodium yoelii yoelii.</title>
        <authorList>
            <person name="Carlton J.M."/>
            <person name="Angiuoli S.V."/>
            <person name="Suh B.B."/>
            <person name="Kooij T.W."/>
            <person name="Pertea M."/>
            <person name="Silva J.C."/>
            <person name="Ermolaeva M.D."/>
            <person name="Allen J.E."/>
            <person name="Selengut J.D."/>
            <person name="Koo H.L."/>
            <person name="Peterson J.D."/>
            <person name="Pop M."/>
            <person name="Kosack D.S."/>
            <person name="Shumway M.F."/>
            <person name="Bidwell S.L."/>
            <person name="Shallom S.J."/>
            <person name="van Aken S.E."/>
            <person name="Riedmuller S.B."/>
            <person name="Feldblyum T.V."/>
            <person name="Cho J.K."/>
            <person name="Quackenbush J."/>
            <person name="Sedegah M."/>
            <person name="Shoaibi A."/>
            <person name="Cummings L.M."/>
            <person name="Florens L."/>
            <person name="Yates J.R."/>
            <person name="Raine J.D."/>
            <person name="Sinden R.E."/>
            <person name="Harris M.A."/>
            <person name="Cunningham D.A."/>
            <person name="Preiser P.R."/>
            <person name="Bergman L.W."/>
            <person name="Vaidya A.B."/>
            <person name="van Lin L.H."/>
            <person name="Janse C.J."/>
            <person name="Waters A.P."/>
            <person name="Smith H.O."/>
            <person name="White O.R."/>
            <person name="Salzberg S.L."/>
            <person name="Venter J.C."/>
            <person name="Fraser C.M."/>
            <person name="Hoffman S.L."/>
            <person name="Gardner M.J."/>
            <person name="Carucci D.J."/>
        </authorList>
    </citation>
    <scope>NUCLEOTIDE SEQUENCE [LARGE SCALE GENOMIC DNA]</scope>
    <source>
        <strain evidence="2 3">17XNL</strain>
    </source>
</reference>
<accession>Q7R8S7</accession>
<evidence type="ECO:0000313" key="2">
    <source>
        <dbReference type="EMBL" id="EAA19509.1"/>
    </source>
</evidence>
<dbReference type="Proteomes" id="UP000008553">
    <property type="component" value="Unassembled WGS sequence"/>
</dbReference>
<evidence type="ECO:0000256" key="1">
    <source>
        <dbReference type="SAM" id="Phobius"/>
    </source>
</evidence>
<protein>
    <submittedName>
        <fullName evidence="2">Uncharacterized protein</fullName>
    </submittedName>
</protein>